<gene>
    <name evidence="1" type="ORF">F511_23793</name>
</gene>
<keyword evidence="1" id="KW-0418">Kinase</keyword>
<name>A0A2Z7AE47_9LAMI</name>
<dbReference type="AlphaFoldDB" id="A0A2Z7AE47"/>
<accession>A0A2Z7AE47</accession>
<protein>
    <submittedName>
        <fullName evidence="1">Putative LRR receptor-like serine/threonine-protein kinase</fullName>
    </submittedName>
</protein>
<sequence length="142" mass="15542">MGVTTYFGMGQTDVNEVTVEQQQMPTGNSADTYRELSCWDKSDVNELSLVNSAANGVIGETADTYRELSCWDKSDVNELSLVNSAANGVIGETADTYRELSFWDKSDVNELSLVNSAVGSIQRSIKMELIPSDVNGQRCEID</sequence>
<proteinExistence type="predicted"/>
<keyword evidence="2" id="KW-1185">Reference proteome</keyword>
<keyword evidence="1" id="KW-0808">Transferase</keyword>
<dbReference type="Proteomes" id="UP000250235">
    <property type="component" value="Unassembled WGS sequence"/>
</dbReference>
<evidence type="ECO:0000313" key="1">
    <source>
        <dbReference type="EMBL" id="KZV19650.1"/>
    </source>
</evidence>
<organism evidence="1 2">
    <name type="scientific">Dorcoceras hygrometricum</name>
    <dbReference type="NCBI Taxonomy" id="472368"/>
    <lineage>
        <taxon>Eukaryota</taxon>
        <taxon>Viridiplantae</taxon>
        <taxon>Streptophyta</taxon>
        <taxon>Embryophyta</taxon>
        <taxon>Tracheophyta</taxon>
        <taxon>Spermatophyta</taxon>
        <taxon>Magnoliopsida</taxon>
        <taxon>eudicotyledons</taxon>
        <taxon>Gunneridae</taxon>
        <taxon>Pentapetalae</taxon>
        <taxon>asterids</taxon>
        <taxon>lamiids</taxon>
        <taxon>Lamiales</taxon>
        <taxon>Gesneriaceae</taxon>
        <taxon>Didymocarpoideae</taxon>
        <taxon>Trichosporeae</taxon>
        <taxon>Loxocarpinae</taxon>
        <taxon>Dorcoceras</taxon>
    </lineage>
</organism>
<keyword evidence="1" id="KW-0675">Receptor</keyword>
<dbReference type="EMBL" id="KV016405">
    <property type="protein sequence ID" value="KZV19650.1"/>
    <property type="molecule type" value="Genomic_DNA"/>
</dbReference>
<evidence type="ECO:0000313" key="2">
    <source>
        <dbReference type="Proteomes" id="UP000250235"/>
    </source>
</evidence>
<dbReference type="GO" id="GO:0016301">
    <property type="term" value="F:kinase activity"/>
    <property type="evidence" value="ECO:0007669"/>
    <property type="project" value="UniProtKB-KW"/>
</dbReference>
<reference evidence="1 2" key="1">
    <citation type="journal article" date="2015" name="Proc. Natl. Acad. Sci. U.S.A.">
        <title>The resurrection genome of Boea hygrometrica: A blueprint for survival of dehydration.</title>
        <authorList>
            <person name="Xiao L."/>
            <person name="Yang G."/>
            <person name="Zhang L."/>
            <person name="Yang X."/>
            <person name="Zhao S."/>
            <person name="Ji Z."/>
            <person name="Zhou Q."/>
            <person name="Hu M."/>
            <person name="Wang Y."/>
            <person name="Chen M."/>
            <person name="Xu Y."/>
            <person name="Jin H."/>
            <person name="Xiao X."/>
            <person name="Hu G."/>
            <person name="Bao F."/>
            <person name="Hu Y."/>
            <person name="Wan P."/>
            <person name="Li L."/>
            <person name="Deng X."/>
            <person name="Kuang T."/>
            <person name="Xiang C."/>
            <person name="Zhu J.K."/>
            <person name="Oliver M.J."/>
            <person name="He Y."/>
        </authorList>
    </citation>
    <scope>NUCLEOTIDE SEQUENCE [LARGE SCALE GENOMIC DNA]</scope>
    <source>
        <strain evidence="2">cv. XS01</strain>
    </source>
</reference>